<keyword evidence="4" id="KW-0297">G-protein coupled receptor</keyword>
<evidence type="ECO:0000256" key="5">
    <source>
        <dbReference type="ARBA" id="ARBA00023136"/>
    </source>
</evidence>
<dbReference type="Proteomes" id="UP000663877">
    <property type="component" value="Unassembled WGS sequence"/>
</dbReference>
<dbReference type="PANTHER" id="PTHR24243">
    <property type="entry name" value="G-PROTEIN COUPLED RECEPTOR"/>
    <property type="match status" value="1"/>
</dbReference>
<feature type="transmembrane region" description="Helical" evidence="8">
    <location>
        <begin position="87"/>
        <end position="105"/>
    </location>
</feature>
<dbReference type="GO" id="GO:0005886">
    <property type="term" value="C:plasma membrane"/>
    <property type="evidence" value="ECO:0007669"/>
    <property type="project" value="TreeGrafter"/>
</dbReference>
<keyword evidence="7" id="KW-0807">Transducer</keyword>
<feature type="transmembrane region" description="Helical" evidence="8">
    <location>
        <begin position="12"/>
        <end position="32"/>
    </location>
</feature>
<dbReference type="Proteomes" id="UP000663832">
    <property type="component" value="Unassembled WGS sequence"/>
</dbReference>
<evidence type="ECO:0000256" key="4">
    <source>
        <dbReference type="ARBA" id="ARBA00023040"/>
    </source>
</evidence>
<evidence type="ECO:0000313" key="12">
    <source>
        <dbReference type="Proteomes" id="UP000663832"/>
    </source>
</evidence>
<comment type="caution">
    <text evidence="11">The sequence shown here is derived from an EMBL/GenBank/DDBJ whole genome shotgun (WGS) entry which is preliminary data.</text>
</comment>
<feature type="transmembrane region" description="Helical" evidence="8">
    <location>
        <begin position="125"/>
        <end position="147"/>
    </location>
</feature>
<dbReference type="OrthoDB" id="10006407at2759"/>
<evidence type="ECO:0000256" key="8">
    <source>
        <dbReference type="SAM" id="Phobius"/>
    </source>
</evidence>
<dbReference type="GO" id="GO:0004930">
    <property type="term" value="F:G protein-coupled receptor activity"/>
    <property type="evidence" value="ECO:0007669"/>
    <property type="project" value="UniProtKB-KW"/>
</dbReference>
<comment type="subcellular location">
    <subcellularLocation>
        <location evidence="1">Membrane</location>
        <topology evidence="1">Multi-pass membrane protein</topology>
    </subcellularLocation>
</comment>
<dbReference type="PANTHER" id="PTHR24243:SF233">
    <property type="entry name" value="THYROTROPIN-RELEASING HORMONE RECEPTOR"/>
    <property type="match status" value="1"/>
</dbReference>
<keyword evidence="3 8" id="KW-1133">Transmembrane helix</keyword>
<protein>
    <recommendedName>
        <fullName evidence="9">G-protein coupled receptors family 1 profile domain-containing protein</fullName>
    </recommendedName>
</protein>
<evidence type="ECO:0000259" key="9">
    <source>
        <dbReference type="PROSITE" id="PS50262"/>
    </source>
</evidence>
<dbReference type="PROSITE" id="PS50262">
    <property type="entry name" value="G_PROTEIN_RECEP_F1_2"/>
    <property type="match status" value="1"/>
</dbReference>
<feature type="transmembrane region" description="Helical" evidence="8">
    <location>
        <begin position="183"/>
        <end position="203"/>
    </location>
</feature>
<reference evidence="11" key="1">
    <citation type="submission" date="2021-02" db="EMBL/GenBank/DDBJ databases">
        <authorList>
            <person name="Nowell W R."/>
        </authorList>
    </citation>
    <scope>NUCLEOTIDE SEQUENCE</scope>
</reference>
<evidence type="ECO:0000256" key="3">
    <source>
        <dbReference type="ARBA" id="ARBA00022989"/>
    </source>
</evidence>
<feature type="transmembrane region" description="Helical" evidence="8">
    <location>
        <begin position="44"/>
        <end position="67"/>
    </location>
</feature>
<evidence type="ECO:0000256" key="6">
    <source>
        <dbReference type="ARBA" id="ARBA00023170"/>
    </source>
</evidence>
<evidence type="ECO:0000256" key="2">
    <source>
        <dbReference type="ARBA" id="ARBA00022692"/>
    </source>
</evidence>
<gene>
    <name evidence="10" type="ORF">BJG266_LOCUS39346</name>
    <name evidence="11" type="ORF">QVE165_LOCUS56249</name>
</gene>
<dbReference type="EMBL" id="CAJNOM010002003">
    <property type="protein sequence ID" value="CAF1624425.1"/>
    <property type="molecule type" value="Genomic_DNA"/>
</dbReference>
<keyword evidence="2 8" id="KW-0812">Transmembrane</keyword>
<dbReference type="Pfam" id="PF00001">
    <property type="entry name" value="7tm_1"/>
    <property type="match status" value="1"/>
</dbReference>
<evidence type="ECO:0000256" key="7">
    <source>
        <dbReference type="ARBA" id="ARBA00023224"/>
    </source>
</evidence>
<proteinExistence type="predicted"/>
<dbReference type="EMBL" id="CAJNOI010001671">
    <property type="protein sequence ID" value="CAF1431160.1"/>
    <property type="molecule type" value="Genomic_DNA"/>
</dbReference>
<keyword evidence="5 8" id="KW-0472">Membrane</keyword>
<sequence>MNNKIIENITLYASSLTIIIGILGGICNIITLTSKEFRFNSCGFYFLCSTIFDLMYLFISALTRLIIDHLSKMKIDQTLFFCKCRAYLAILTPSLSTLFLMLTTIDRYLSTSSSRKRRHLSRIHIAWPIAILSIMIILITHSPILFFNQIEKTNLTNNNYRCVPTASFYTILMNIYLFLFNPFVVYTTMFIFSLITLIRMRTLQCRLGSLNHRLRRHRIIDRHLITIMFVHVGLAMTITFVRCAFLVYTFLTNNTKKNLSRITIELFLDKFSITLYYMNFAKSFPVNTITSTLFRRIFHQRIIRLFTQICSLCTRKQLVIHHSIMKHRPTNNEQYL</sequence>
<dbReference type="InterPro" id="IPR017452">
    <property type="entry name" value="GPCR_Rhodpsn_7TM"/>
</dbReference>
<evidence type="ECO:0000313" key="10">
    <source>
        <dbReference type="EMBL" id="CAF1431160.1"/>
    </source>
</evidence>
<organism evidence="11 12">
    <name type="scientific">Adineta steineri</name>
    <dbReference type="NCBI Taxonomy" id="433720"/>
    <lineage>
        <taxon>Eukaryota</taxon>
        <taxon>Metazoa</taxon>
        <taxon>Spiralia</taxon>
        <taxon>Gnathifera</taxon>
        <taxon>Rotifera</taxon>
        <taxon>Eurotatoria</taxon>
        <taxon>Bdelloidea</taxon>
        <taxon>Adinetida</taxon>
        <taxon>Adinetidae</taxon>
        <taxon>Adineta</taxon>
    </lineage>
</organism>
<feature type="transmembrane region" description="Helical" evidence="8">
    <location>
        <begin position="224"/>
        <end position="251"/>
    </location>
</feature>
<dbReference type="InterPro" id="IPR000276">
    <property type="entry name" value="GPCR_Rhodpsn"/>
</dbReference>
<name>A0A816CK19_9BILA</name>
<accession>A0A816CK19</accession>
<feature type="domain" description="G-protein coupled receptors family 1 profile" evidence="9">
    <location>
        <begin position="24"/>
        <end position="230"/>
    </location>
</feature>
<dbReference type="AlphaFoldDB" id="A0A816CK19"/>
<evidence type="ECO:0000313" key="11">
    <source>
        <dbReference type="EMBL" id="CAF1624425.1"/>
    </source>
</evidence>
<evidence type="ECO:0000256" key="1">
    <source>
        <dbReference type="ARBA" id="ARBA00004141"/>
    </source>
</evidence>
<dbReference type="Gene3D" id="1.20.1070.10">
    <property type="entry name" value="Rhodopsin 7-helix transmembrane proteins"/>
    <property type="match status" value="1"/>
</dbReference>
<keyword evidence="12" id="KW-1185">Reference proteome</keyword>
<dbReference type="SUPFAM" id="SSF81321">
    <property type="entry name" value="Family A G protein-coupled receptor-like"/>
    <property type="match status" value="1"/>
</dbReference>
<keyword evidence="6" id="KW-0675">Receptor</keyword>